<feature type="compositionally biased region" description="Basic and acidic residues" evidence="1">
    <location>
        <begin position="260"/>
        <end position="272"/>
    </location>
</feature>
<evidence type="ECO:0000256" key="1">
    <source>
        <dbReference type="SAM" id="MobiDB-lite"/>
    </source>
</evidence>
<gene>
    <name evidence="2" type="ORF">EC973_001472</name>
</gene>
<sequence length="676" mass="76652">MYILQPYPSTSSSIYTHASDQYPGSHITGIPSHLLQHVRSALPAIQEAIAPHLPAEVIPLCNQLFHTWVLASIEEAEYAHHRYPRSYYPSLPDNKQFTHAQHRGLMPSRLSRWILRPFKKKTAHVAPLDSTPKRNISEPLTSRSSSSSSSECSCLLTDETAAAAHTAKLSRQKFSGIFAKLGKRMKTAVSRRQIDQEGASWTRFDLSHKLGVDVATQTAEETQPQELALVPVIRREKEDVCSTESSYNSADEEPASSVYDDGREDACSSDKEQMEEDEDNGEVVNHDTEDVMSLPRISGLDGHLIQSVVGIENRKYRQTCEVEVEGERKMVRNETGSNLRSEAAGLQQTDSIQDLLSLNYPYFQFTPSVHGTTCSISKTTQQEKQLRKQQQQQMIFQWQEPNTRQLQFTPNFRTPWSPPAGAAPAVLPARPIKTSKTDMDMNFDEPVPFPKIGLGRQNKENARNTDKIQLEDLNQYCRSVSSLSVSQFEQSLIPSSFALQNVILKITCVLYDIICRNHAQREFNFDSVFSISPFIMDCKHDIYSELPVTTWNDVYNQLTYVFTHGLLTTEHAIITLIYVERMLTRSGQKLCDVSWRLILLAAILVAVKTWDDCAVFNADFSHIFFEADLSTICDSIGSPVHSNYIERRFLAAIDWNVTIRSSSFAERYFTLREMEE</sequence>
<evidence type="ECO:0000313" key="2">
    <source>
        <dbReference type="EMBL" id="KAF7723956.1"/>
    </source>
</evidence>
<name>A0A8H7ENI5_9FUNG</name>
<proteinExistence type="predicted"/>
<dbReference type="PANTHER" id="PTHR14248">
    <property type="entry name" value="CYCLIN Y, ISOFORM A"/>
    <property type="match status" value="1"/>
</dbReference>
<organism evidence="2 3">
    <name type="scientific">Apophysomyces ossiformis</name>
    <dbReference type="NCBI Taxonomy" id="679940"/>
    <lineage>
        <taxon>Eukaryota</taxon>
        <taxon>Fungi</taxon>
        <taxon>Fungi incertae sedis</taxon>
        <taxon>Mucoromycota</taxon>
        <taxon>Mucoromycotina</taxon>
        <taxon>Mucoromycetes</taxon>
        <taxon>Mucorales</taxon>
        <taxon>Mucorineae</taxon>
        <taxon>Mucoraceae</taxon>
        <taxon>Apophysomyces</taxon>
    </lineage>
</organism>
<dbReference type="Proteomes" id="UP000605846">
    <property type="component" value="Unassembled WGS sequence"/>
</dbReference>
<dbReference type="OrthoDB" id="10250320at2759"/>
<dbReference type="EMBL" id="JABAYA010000134">
    <property type="protein sequence ID" value="KAF7723956.1"/>
    <property type="molecule type" value="Genomic_DNA"/>
</dbReference>
<protein>
    <recommendedName>
        <fullName evidence="4">Cyclin N-terminal domain-containing protein</fullName>
    </recommendedName>
</protein>
<feature type="region of interest" description="Disordered" evidence="1">
    <location>
        <begin position="240"/>
        <end position="283"/>
    </location>
</feature>
<dbReference type="Gene3D" id="1.10.472.10">
    <property type="entry name" value="Cyclin-like"/>
    <property type="match status" value="1"/>
</dbReference>
<keyword evidence="3" id="KW-1185">Reference proteome</keyword>
<feature type="compositionally biased region" description="Low complexity" evidence="1">
    <location>
        <begin position="137"/>
        <end position="151"/>
    </location>
</feature>
<feature type="region of interest" description="Disordered" evidence="1">
    <location>
        <begin position="124"/>
        <end position="151"/>
    </location>
</feature>
<comment type="caution">
    <text evidence="2">The sequence shown here is derived from an EMBL/GenBank/DDBJ whole genome shotgun (WGS) entry which is preliminary data.</text>
</comment>
<evidence type="ECO:0000313" key="3">
    <source>
        <dbReference type="Proteomes" id="UP000605846"/>
    </source>
</evidence>
<dbReference type="AlphaFoldDB" id="A0A8H7ENI5"/>
<reference evidence="2" key="1">
    <citation type="submission" date="2020-01" db="EMBL/GenBank/DDBJ databases">
        <title>Genome Sequencing of Three Apophysomyces-Like Fungal Strains Confirms a Novel Fungal Genus in the Mucoromycota with divergent Burkholderia-like Endosymbiotic Bacteria.</title>
        <authorList>
            <person name="Stajich J.E."/>
            <person name="Macias A.M."/>
            <person name="Carter-House D."/>
            <person name="Lovett B."/>
            <person name="Kasson L.R."/>
            <person name="Berry K."/>
            <person name="Grigoriev I."/>
            <person name="Chang Y."/>
            <person name="Spatafora J."/>
            <person name="Kasson M.T."/>
        </authorList>
    </citation>
    <scope>NUCLEOTIDE SEQUENCE</scope>
    <source>
        <strain evidence="2">NRRL A-21654</strain>
    </source>
</reference>
<evidence type="ECO:0008006" key="4">
    <source>
        <dbReference type="Google" id="ProtNLM"/>
    </source>
</evidence>
<accession>A0A8H7ENI5</accession>